<feature type="transmembrane region" description="Helical" evidence="1">
    <location>
        <begin position="65"/>
        <end position="90"/>
    </location>
</feature>
<evidence type="ECO:0000313" key="4">
    <source>
        <dbReference type="Proteomes" id="UP001589748"/>
    </source>
</evidence>
<comment type="caution">
    <text evidence="3">The sequence shown here is derived from an EMBL/GenBank/DDBJ whole genome shotgun (WGS) entry which is preliminary data.</text>
</comment>
<keyword evidence="1" id="KW-0472">Membrane</keyword>
<keyword evidence="1" id="KW-1133">Transmembrane helix</keyword>
<keyword evidence="4" id="KW-1185">Reference proteome</keyword>
<organism evidence="3 4">
    <name type="scientific">Kineococcus gynurae</name>
    <dbReference type="NCBI Taxonomy" id="452979"/>
    <lineage>
        <taxon>Bacteria</taxon>
        <taxon>Bacillati</taxon>
        <taxon>Actinomycetota</taxon>
        <taxon>Actinomycetes</taxon>
        <taxon>Kineosporiales</taxon>
        <taxon>Kineosporiaceae</taxon>
        <taxon>Kineococcus</taxon>
    </lineage>
</organism>
<feature type="transmembrane region" description="Helical" evidence="1">
    <location>
        <begin position="24"/>
        <end position="45"/>
    </location>
</feature>
<proteinExistence type="predicted"/>
<accession>A0ABV5LQ88</accession>
<gene>
    <name evidence="3" type="ORF">ACFFVI_04635</name>
</gene>
<keyword evidence="1" id="KW-0812">Transmembrane</keyword>
<dbReference type="Proteomes" id="UP001589748">
    <property type="component" value="Unassembled WGS sequence"/>
</dbReference>
<dbReference type="InterPro" id="IPR026004">
    <property type="entry name" value="Septum_form"/>
</dbReference>
<feature type="domain" description="Septum formation-related" evidence="2">
    <location>
        <begin position="114"/>
        <end position="212"/>
    </location>
</feature>
<dbReference type="EMBL" id="JBHMDM010000003">
    <property type="protein sequence ID" value="MFB9376250.1"/>
    <property type="molecule type" value="Genomic_DNA"/>
</dbReference>
<dbReference type="RefSeq" id="WP_380138724.1">
    <property type="nucleotide sequence ID" value="NZ_JBHLUI010000009.1"/>
</dbReference>
<protein>
    <submittedName>
        <fullName evidence="3">Septum formation family protein</fullName>
    </submittedName>
</protein>
<evidence type="ECO:0000256" key="1">
    <source>
        <dbReference type="SAM" id="Phobius"/>
    </source>
</evidence>
<evidence type="ECO:0000259" key="2">
    <source>
        <dbReference type="Pfam" id="PF13845"/>
    </source>
</evidence>
<sequence>MDPARTWAAPPPAPAPRETDPVSIAGFVAALLGVLGVAAVVLGAVGIARTGRAPDGSPGRGGRGFAVAALVLGVLEVLAGLVLAVVLVVAGTAALQLSDDDGFVVDGPVQGADSLAVGDCFDEDAGLLGSTVEVEPCAENHDYEVVSTFDLPDGAEDAFPGDGSVATDADDRCGADLLAALEKASLSPDPVDFSWYVPSEETWADGDRQVVCLVYAWDEDDPDAQLTGSLAEGTLQTPGTPSRTV</sequence>
<name>A0ABV5LQ88_9ACTN</name>
<evidence type="ECO:0000313" key="3">
    <source>
        <dbReference type="EMBL" id="MFB9376250.1"/>
    </source>
</evidence>
<reference evidence="3 4" key="1">
    <citation type="submission" date="2024-09" db="EMBL/GenBank/DDBJ databases">
        <authorList>
            <person name="Sun Q."/>
            <person name="Mori K."/>
        </authorList>
    </citation>
    <scope>NUCLEOTIDE SEQUENCE [LARGE SCALE GENOMIC DNA]</scope>
    <source>
        <strain evidence="3 4">TISTR 1856</strain>
    </source>
</reference>
<dbReference type="Pfam" id="PF13845">
    <property type="entry name" value="Septum_form"/>
    <property type="match status" value="1"/>
</dbReference>